<protein>
    <recommendedName>
        <fullName evidence="5">Ion transport domain-containing protein</fullName>
    </recommendedName>
</protein>
<evidence type="ECO:0008006" key="5">
    <source>
        <dbReference type="Google" id="ProtNLM"/>
    </source>
</evidence>
<keyword evidence="4" id="KW-1185">Reference proteome</keyword>
<reference evidence="3 4" key="1">
    <citation type="submission" date="2024-04" db="EMBL/GenBank/DDBJ databases">
        <title>Tritrichomonas musculus Genome.</title>
        <authorList>
            <person name="Alves-Ferreira E."/>
            <person name="Grigg M."/>
            <person name="Lorenzi H."/>
            <person name="Galac M."/>
        </authorList>
    </citation>
    <scope>NUCLEOTIDE SEQUENCE [LARGE SCALE GENOMIC DNA]</scope>
    <source>
        <strain evidence="3 4">EAF2021</strain>
    </source>
</reference>
<accession>A0ABR2HGS3</accession>
<evidence type="ECO:0000313" key="4">
    <source>
        <dbReference type="Proteomes" id="UP001470230"/>
    </source>
</evidence>
<dbReference type="Proteomes" id="UP001470230">
    <property type="component" value="Unassembled WGS sequence"/>
</dbReference>
<keyword evidence="2" id="KW-1133">Transmembrane helix</keyword>
<gene>
    <name evidence="3" type="ORF">M9Y10_019604</name>
</gene>
<keyword evidence="1" id="KW-0175">Coiled coil</keyword>
<evidence type="ECO:0000256" key="2">
    <source>
        <dbReference type="SAM" id="Phobius"/>
    </source>
</evidence>
<keyword evidence="2" id="KW-0812">Transmembrane</keyword>
<dbReference type="EMBL" id="JAPFFF010000028">
    <property type="protein sequence ID" value="KAK8847029.1"/>
    <property type="molecule type" value="Genomic_DNA"/>
</dbReference>
<feature type="transmembrane region" description="Helical" evidence="2">
    <location>
        <begin position="199"/>
        <end position="215"/>
    </location>
</feature>
<feature type="transmembrane region" description="Helical" evidence="2">
    <location>
        <begin position="277"/>
        <end position="294"/>
    </location>
</feature>
<feature type="transmembrane region" description="Helical" evidence="2">
    <location>
        <begin position="235"/>
        <end position="256"/>
    </location>
</feature>
<sequence>MNDEEETIIASNLINSIRGNDLFLRNLSSVDKILGIYFSKNNPNINDEKQIINFVFQYLDIYGKDALILFRYFKNSNEKRNIIKRFKKDFQDQFTNEMIDSFLFAQSTNTSKMPKDLQQYSYLLIPLSIILILIILIRNYKLKTKLTLYEIQINELNRVNRQLQTKILFLEQKTLNQIETNSDKITVSKNDSKSFGKEFFVLILSFIEMIILMIIDLPRNFYFVYDSLTLGEYVFYFFFMSYNFFYLLLITVLFVAKMTLLFKLFISVARNIEDVKWFVLAIGIIALFNFLYYID</sequence>
<comment type="caution">
    <text evidence="3">The sequence shown here is derived from an EMBL/GenBank/DDBJ whole genome shotgun (WGS) entry which is preliminary data.</text>
</comment>
<keyword evidence="2" id="KW-0472">Membrane</keyword>
<name>A0ABR2HGS3_9EUKA</name>
<feature type="transmembrane region" description="Helical" evidence="2">
    <location>
        <begin position="120"/>
        <end position="137"/>
    </location>
</feature>
<evidence type="ECO:0000256" key="1">
    <source>
        <dbReference type="SAM" id="Coils"/>
    </source>
</evidence>
<proteinExistence type="predicted"/>
<organism evidence="3 4">
    <name type="scientific">Tritrichomonas musculus</name>
    <dbReference type="NCBI Taxonomy" id="1915356"/>
    <lineage>
        <taxon>Eukaryota</taxon>
        <taxon>Metamonada</taxon>
        <taxon>Parabasalia</taxon>
        <taxon>Tritrichomonadida</taxon>
        <taxon>Tritrichomonadidae</taxon>
        <taxon>Tritrichomonas</taxon>
    </lineage>
</organism>
<evidence type="ECO:0000313" key="3">
    <source>
        <dbReference type="EMBL" id="KAK8847029.1"/>
    </source>
</evidence>
<feature type="coiled-coil region" evidence="1">
    <location>
        <begin position="146"/>
        <end position="173"/>
    </location>
</feature>